<protein>
    <recommendedName>
        <fullName evidence="2 15">ATP-dependent DNA helicase RecG</fullName>
        <ecNumber evidence="13 15">5.6.2.4</ecNumber>
    </recommendedName>
</protein>
<comment type="caution">
    <text evidence="18">The sequence shown here is derived from an EMBL/GenBank/DDBJ whole genome shotgun (WGS) entry which is preliminary data.</text>
</comment>
<evidence type="ECO:0000256" key="12">
    <source>
        <dbReference type="ARBA" id="ARBA00034617"/>
    </source>
</evidence>
<proteinExistence type="inferred from homology"/>
<comment type="function">
    <text evidence="15">Plays a critical role in recombination and DNA repair. Helps process Holliday junction intermediates to mature products by catalyzing branch migration. Has replication fork regression activity, unwinds stalled or blocked replication forks to make a HJ that can be resolved. Has a DNA unwinding activity characteristic of a DNA helicase with 3'-5' polarity.</text>
</comment>
<dbReference type="EMBL" id="ABOX02000064">
    <property type="protein sequence ID" value="EEF57565.1"/>
    <property type="molecule type" value="Genomic_DNA"/>
</dbReference>
<dbReference type="SMART" id="SM00490">
    <property type="entry name" value="HELICc"/>
    <property type="match status" value="1"/>
</dbReference>
<dbReference type="InterPro" id="IPR014001">
    <property type="entry name" value="Helicase_ATP-bd"/>
</dbReference>
<comment type="catalytic activity">
    <reaction evidence="12 15">
        <text>Couples ATP hydrolysis with the unwinding of duplex DNA by translocating in the 3'-5' direction.</text>
        <dbReference type="EC" id="5.6.2.4"/>
    </reaction>
</comment>
<keyword evidence="5 15" id="KW-0378">Hydrolase</keyword>
<dbReference type="GO" id="GO:0006281">
    <property type="term" value="P:DNA repair"/>
    <property type="evidence" value="ECO:0007669"/>
    <property type="project" value="UniProtKB-UniRule"/>
</dbReference>
<evidence type="ECO:0000256" key="13">
    <source>
        <dbReference type="ARBA" id="ARBA00034808"/>
    </source>
</evidence>
<evidence type="ECO:0000256" key="9">
    <source>
        <dbReference type="ARBA" id="ARBA00023172"/>
    </source>
</evidence>
<dbReference type="GO" id="GO:0016887">
    <property type="term" value="F:ATP hydrolysis activity"/>
    <property type="evidence" value="ECO:0007669"/>
    <property type="project" value="RHEA"/>
</dbReference>
<keyword evidence="9 15" id="KW-0233">DNA recombination</keyword>
<dbReference type="NCBIfam" id="NF008168">
    <property type="entry name" value="PRK10917.2-2"/>
    <property type="match status" value="1"/>
</dbReference>
<keyword evidence="8" id="KW-0238">DNA-binding</keyword>
<dbReference type="SMART" id="SM00487">
    <property type="entry name" value="DEXDc"/>
    <property type="match status" value="1"/>
</dbReference>
<dbReference type="InterPro" id="IPR001650">
    <property type="entry name" value="Helicase_C-like"/>
</dbReference>
<dbReference type="InterPro" id="IPR012340">
    <property type="entry name" value="NA-bd_OB-fold"/>
</dbReference>
<feature type="domain" description="Helicase ATP-binding" evidence="16">
    <location>
        <begin position="318"/>
        <end position="486"/>
    </location>
</feature>
<dbReference type="PROSITE" id="PS51194">
    <property type="entry name" value="HELICASE_CTER"/>
    <property type="match status" value="1"/>
</dbReference>
<evidence type="ECO:0000256" key="1">
    <source>
        <dbReference type="ARBA" id="ARBA00007504"/>
    </source>
</evidence>
<dbReference type="Gene3D" id="3.40.50.300">
    <property type="entry name" value="P-loop containing nucleotide triphosphate hydrolases"/>
    <property type="match status" value="2"/>
</dbReference>
<feature type="domain" description="Helicase C-terminal" evidence="17">
    <location>
        <begin position="505"/>
        <end position="664"/>
    </location>
</feature>
<dbReference type="NCBIfam" id="TIGR00643">
    <property type="entry name" value="recG"/>
    <property type="match status" value="1"/>
</dbReference>
<gene>
    <name evidence="18" type="ORF">Cflav_PD0615</name>
</gene>
<keyword evidence="4 15" id="KW-0227">DNA damage</keyword>
<dbReference type="EC" id="5.6.2.4" evidence="13 15"/>
<evidence type="ECO:0000256" key="10">
    <source>
        <dbReference type="ARBA" id="ARBA00023204"/>
    </source>
</evidence>
<dbReference type="GO" id="GO:0003677">
    <property type="term" value="F:DNA binding"/>
    <property type="evidence" value="ECO:0007669"/>
    <property type="project" value="UniProtKB-KW"/>
</dbReference>
<dbReference type="CDD" id="cd04488">
    <property type="entry name" value="RecG_wedge_OBF"/>
    <property type="match status" value="1"/>
</dbReference>
<name>B9XRJ4_PEDPL</name>
<keyword evidence="3 15" id="KW-0547">Nucleotide-binding</keyword>
<evidence type="ECO:0000259" key="16">
    <source>
        <dbReference type="PROSITE" id="PS51192"/>
    </source>
</evidence>
<keyword evidence="11" id="KW-0413">Isomerase</keyword>
<keyword evidence="6 15" id="KW-0347">Helicase</keyword>
<evidence type="ECO:0000256" key="14">
    <source>
        <dbReference type="ARBA" id="ARBA00048988"/>
    </source>
</evidence>
<evidence type="ECO:0000256" key="6">
    <source>
        <dbReference type="ARBA" id="ARBA00022806"/>
    </source>
</evidence>
<dbReference type="Pfam" id="PF17191">
    <property type="entry name" value="RecG_wedge"/>
    <property type="match status" value="1"/>
</dbReference>
<dbReference type="InterPro" id="IPR004609">
    <property type="entry name" value="ATP-dep_DNA_helicase_RecG"/>
</dbReference>
<sequence>MSFVSLTEMSVPSNVVESPLARPLKELRGVGTEREAQLARLGLFTVGDLLLHRPRRYEDRRYFRNIAELQLDEASTTRGTIVALGLKRFKKGMRSVFEIILDDGTGRLHCRWWNLPFMQNYFAQGDEVFVFGKLNSLKPRTIDHPETEVIYGGEESSIHINRIAPIYPLTEGMPQRWIRSFIHRTLGEFEKEIVEPWPKLCEETQGVAASFRLRDYGLTSKERPEAQGYKELPSKANALHMVHFPEAIGDIELARRRLALDEFIELQREIQLRRKRFELKAQSRPCAGDNHFIKPFLAKLGFTLTEAQTKVLRELRKDMGGAHPMRRLLQGDVGSGKTVVSACCALMALESGYNVALMAPTEILAEQHLQNFRRWFEPLGIRVIMQTGSQKSVRADKTAGPMLPEVAESTSHQLTMAIGTHALIEDGFALNHLGLVIIDEQHKFGVTQREKLLRKGNYPHLLVMTATPIPRTLGLTLYGELDVSTIDELPTGRGRIKTFVRTADKLPKVWAFIREKLAEGRQAYVVYPRVEESGPTGLKAVTKEFENLKSLLAPYRIGLLHGRLKAAEKELVMTGFRKNQVNILLATPLIEVGVDVPNATIMVIENSEQFGLAQLHQLRGRIGRGAHDSFCILIAAVKNAEARQRLQVLEETNDGFRIAEADLKIRGPGELLGQQQSGLPNFKFGNLAEDLALIRLARDLAPESGL</sequence>
<dbReference type="GO" id="GO:0006310">
    <property type="term" value="P:DNA recombination"/>
    <property type="evidence" value="ECO:0007669"/>
    <property type="project" value="UniProtKB-UniRule"/>
</dbReference>
<dbReference type="SUPFAM" id="SSF50249">
    <property type="entry name" value="Nucleic acid-binding proteins"/>
    <property type="match status" value="1"/>
</dbReference>
<keyword evidence="19" id="KW-1185">Reference proteome</keyword>
<dbReference type="InterPro" id="IPR047112">
    <property type="entry name" value="RecG/Mfd"/>
</dbReference>
<evidence type="ECO:0000256" key="8">
    <source>
        <dbReference type="ARBA" id="ARBA00023125"/>
    </source>
</evidence>
<dbReference type="Pfam" id="PF00271">
    <property type="entry name" value="Helicase_C"/>
    <property type="match status" value="1"/>
</dbReference>
<dbReference type="SUPFAM" id="SSF52540">
    <property type="entry name" value="P-loop containing nucleoside triphosphate hydrolases"/>
    <property type="match status" value="2"/>
</dbReference>
<evidence type="ECO:0000256" key="5">
    <source>
        <dbReference type="ARBA" id="ARBA00022801"/>
    </source>
</evidence>
<evidence type="ECO:0000256" key="3">
    <source>
        <dbReference type="ARBA" id="ARBA00022741"/>
    </source>
</evidence>
<dbReference type="PANTHER" id="PTHR47964">
    <property type="entry name" value="ATP-DEPENDENT DNA HELICASE HOMOLOG RECG, CHLOROPLASTIC"/>
    <property type="match status" value="1"/>
</dbReference>
<evidence type="ECO:0000259" key="17">
    <source>
        <dbReference type="PROSITE" id="PS51194"/>
    </source>
</evidence>
<dbReference type="InterPro" id="IPR027417">
    <property type="entry name" value="P-loop_NTPase"/>
</dbReference>
<dbReference type="Pfam" id="PF19833">
    <property type="entry name" value="RecG_dom3_C"/>
    <property type="match status" value="1"/>
</dbReference>
<evidence type="ECO:0000313" key="18">
    <source>
        <dbReference type="EMBL" id="EEF57565.1"/>
    </source>
</evidence>
<organism evidence="18 19">
    <name type="scientific">Pedosphaera parvula (strain Ellin514)</name>
    <dbReference type="NCBI Taxonomy" id="320771"/>
    <lineage>
        <taxon>Bacteria</taxon>
        <taxon>Pseudomonadati</taxon>
        <taxon>Verrucomicrobiota</taxon>
        <taxon>Pedosphaerae</taxon>
        <taxon>Pedosphaerales</taxon>
        <taxon>Pedosphaeraceae</taxon>
        <taxon>Pedosphaera</taxon>
    </lineage>
</organism>
<dbReference type="Pfam" id="PF00270">
    <property type="entry name" value="DEAD"/>
    <property type="match status" value="1"/>
</dbReference>
<dbReference type="InterPro" id="IPR011545">
    <property type="entry name" value="DEAD/DEAH_box_helicase_dom"/>
</dbReference>
<comment type="similarity">
    <text evidence="1 15">Belongs to the helicase family. RecG subfamily.</text>
</comment>
<dbReference type="Gene3D" id="2.40.50.140">
    <property type="entry name" value="Nucleic acid-binding proteins"/>
    <property type="match status" value="1"/>
</dbReference>
<dbReference type="InterPro" id="IPR033454">
    <property type="entry name" value="RecG_wedge"/>
</dbReference>
<dbReference type="PANTHER" id="PTHR47964:SF1">
    <property type="entry name" value="ATP-DEPENDENT DNA HELICASE HOMOLOG RECG, CHLOROPLASTIC"/>
    <property type="match status" value="1"/>
</dbReference>
<dbReference type="InterPro" id="IPR045562">
    <property type="entry name" value="RecG_dom3_C"/>
</dbReference>
<comment type="catalytic activity">
    <reaction evidence="14 15">
        <text>ATP + H2O = ADP + phosphate + H(+)</text>
        <dbReference type="Rhea" id="RHEA:13065"/>
        <dbReference type="ChEBI" id="CHEBI:15377"/>
        <dbReference type="ChEBI" id="CHEBI:15378"/>
        <dbReference type="ChEBI" id="CHEBI:30616"/>
        <dbReference type="ChEBI" id="CHEBI:43474"/>
        <dbReference type="ChEBI" id="CHEBI:456216"/>
        <dbReference type="EC" id="5.6.2.4"/>
    </reaction>
</comment>
<evidence type="ECO:0000256" key="11">
    <source>
        <dbReference type="ARBA" id="ARBA00023235"/>
    </source>
</evidence>
<keyword evidence="7 15" id="KW-0067">ATP-binding</keyword>
<accession>B9XRJ4</accession>
<keyword evidence="10 15" id="KW-0234">DNA repair</keyword>
<dbReference type="PROSITE" id="PS51192">
    <property type="entry name" value="HELICASE_ATP_BIND_1"/>
    <property type="match status" value="1"/>
</dbReference>
<evidence type="ECO:0000313" key="19">
    <source>
        <dbReference type="Proteomes" id="UP000003688"/>
    </source>
</evidence>
<dbReference type="STRING" id="320771.Cflav_PD0615"/>
<evidence type="ECO:0000256" key="2">
    <source>
        <dbReference type="ARBA" id="ARBA00017846"/>
    </source>
</evidence>
<dbReference type="GO" id="GO:0005524">
    <property type="term" value="F:ATP binding"/>
    <property type="evidence" value="ECO:0007669"/>
    <property type="project" value="UniProtKB-KW"/>
</dbReference>
<dbReference type="GO" id="GO:0043138">
    <property type="term" value="F:3'-5' DNA helicase activity"/>
    <property type="evidence" value="ECO:0007669"/>
    <property type="project" value="UniProtKB-EC"/>
</dbReference>
<evidence type="ECO:0000256" key="4">
    <source>
        <dbReference type="ARBA" id="ARBA00022763"/>
    </source>
</evidence>
<dbReference type="RefSeq" id="WP_007418427.1">
    <property type="nucleotide sequence ID" value="NZ_ABOX02000064.1"/>
</dbReference>
<dbReference type="AlphaFoldDB" id="B9XRJ4"/>
<reference evidence="18 19" key="1">
    <citation type="journal article" date="2011" name="J. Bacteriol.">
        <title>Genome sequence of 'Pedosphaera parvula' Ellin514, an aerobic Verrucomicrobial isolate from pasture soil.</title>
        <authorList>
            <person name="Kant R."/>
            <person name="van Passel M.W."/>
            <person name="Sangwan P."/>
            <person name="Palva A."/>
            <person name="Lucas S."/>
            <person name="Copeland A."/>
            <person name="Lapidus A."/>
            <person name="Glavina Del Rio T."/>
            <person name="Dalin E."/>
            <person name="Tice H."/>
            <person name="Bruce D."/>
            <person name="Goodwin L."/>
            <person name="Pitluck S."/>
            <person name="Chertkov O."/>
            <person name="Larimer F.W."/>
            <person name="Land M.L."/>
            <person name="Hauser L."/>
            <person name="Brettin T.S."/>
            <person name="Detter J.C."/>
            <person name="Han S."/>
            <person name="de Vos W.M."/>
            <person name="Janssen P.H."/>
            <person name="Smidt H."/>
        </authorList>
    </citation>
    <scope>NUCLEOTIDE SEQUENCE [LARGE SCALE GENOMIC DNA]</scope>
    <source>
        <strain evidence="18 19">Ellin514</strain>
    </source>
</reference>
<dbReference type="Proteomes" id="UP000003688">
    <property type="component" value="Unassembled WGS sequence"/>
</dbReference>
<evidence type="ECO:0000256" key="7">
    <source>
        <dbReference type="ARBA" id="ARBA00022840"/>
    </source>
</evidence>
<evidence type="ECO:0000256" key="15">
    <source>
        <dbReference type="RuleBase" id="RU363016"/>
    </source>
</evidence>